<dbReference type="PANTHER" id="PTHR37799">
    <property type="entry name" value="37S RIBOSOMAL PROTEIN S25, MITOCHONDRIAL"/>
    <property type="match status" value="1"/>
</dbReference>
<dbReference type="InterPro" id="IPR016939">
    <property type="entry name" value="Ribosomal_mS23_fun"/>
</dbReference>
<keyword evidence="3 6" id="KW-0689">Ribosomal protein</keyword>
<keyword evidence="4 6" id="KW-0496">Mitochondrion</keyword>
<dbReference type="GO" id="GO:0003735">
    <property type="term" value="F:structural constituent of ribosome"/>
    <property type="evidence" value="ECO:0007669"/>
    <property type="project" value="UniProtKB-UniRule"/>
</dbReference>
<dbReference type="GO" id="GO:0005763">
    <property type="term" value="C:mitochondrial small ribosomal subunit"/>
    <property type="evidence" value="ECO:0007669"/>
    <property type="project" value="UniProtKB-UniRule"/>
</dbReference>
<dbReference type="Pfam" id="PF13741">
    <property type="entry name" value="MRP-S25"/>
    <property type="match status" value="1"/>
</dbReference>
<dbReference type="PANTHER" id="PTHR37799:SF1">
    <property type="entry name" value="SMALL RIBOSOMAL SUBUNIT PROTEIN MS23"/>
    <property type="match status" value="1"/>
</dbReference>
<keyword evidence="5 6" id="KW-0687">Ribonucleoprotein</keyword>
<comment type="subcellular location">
    <subcellularLocation>
        <location evidence="1 6">Mitochondrion</location>
    </subcellularLocation>
</comment>
<dbReference type="Proteomes" id="UP000250266">
    <property type="component" value="Unassembled WGS sequence"/>
</dbReference>
<dbReference type="CDD" id="cd23701">
    <property type="entry name" value="At1g26750"/>
    <property type="match status" value="1"/>
</dbReference>
<dbReference type="InterPro" id="IPR059242">
    <property type="entry name" value="mS23_dom"/>
</dbReference>
<evidence type="ECO:0000256" key="5">
    <source>
        <dbReference type="ARBA" id="ARBA00023274"/>
    </source>
</evidence>
<evidence type="ECO:0000256" key="3">
    <source>
        <dbReference type="ARBA" id="ARBA00022980"/>
    </source>
</evidence>
<sequence length="253" mass="29038">MGRYDFRALRVRQSAKQLFDNRKITALPPWYEVVGNIPPAETLVRPVMRTPRTKGTKKPSRMFQPMPIKYPEDKLRSEFFGDHPWELARPRIILEDNGNDAKGWDWSRIVQPGKKLDGESVVQRQLWLMQNDNLTKEAAYDQARREFYHHRHLEDVQRRVAKEEALATGAYFGKGVLEIGMELEDQAYENWKAWAQKQIDIEKQNREQLYSGPVEKPDGAGLDDEELDEALDKMEDAIPAGGQGAIGGAAIHP</sequence>
<comment type="subunit">
    <text evidence="6">Component of the mitochondrial small ribosomal subunit.</text>
</comment>
<dbReference type="OrthoDB" id="5542239at2759"/>
<organism evidence="7 8">
    <name type="scientific">Lepidopterella palustris CBS 459.81</name>
    <dbReference type="NCBI Taxonomy" id="1314670"/>
    <lineage>
        <taxon>Eukaryota</taxon>
        <taxon>Fungi</taxon>
        <taxon>Dikarya</taxon>
        <taxon>Ascomycota</taxon>
        <taxon>Pezizomycotina</taxon>
        <taxon>Dothideomycetes</taxon>
        <taxon>Pleosporomycetidae</taxon>
        <taxon>Mytilinidiales</taxon>
        <taxon>Argynnaceae</taxon>
        <taxon>Lepidopterella</taxon>
    </lineage>
</organism>
<comment type="similarity">
    <text evidence="2">Belongs to the mitochondrion-specific ribosomal protein mS23 family.</text>
</comment>
<reference evidence="7 8" key="1">
    <citation type="journal article" date="2016" name="Nat. Commun.">
        <title>Ectomycorrhizal ecology is imprinted in the genome of the dominant symbiotic fungus Cenococcum geophilum.</title>
        <authorList>
            <consortium name="DOE Joint Genome Institute"/>
            <person name="Peter M."/>
            <person name="Kohler A."/>
            <person name="Ohm R.A."/>
            <person name="Kuo A."/>
            <person name="Krutzmann J."/>
            <person name="Morin E."/>
            <person name="Arend M."/>
            <person name="Barry K.W."/>
            <person name="Binder M."/>
            <person name="Choi C."/>
            <person name="Clum A."/>
            <person name="Copeland A."/>
            <person name="Grisel N."/>
            <person name="Haridas S."/>
            <person name="Kipfer T."/>
            <person name="LaButti K."/>
            <person name="Lindquist E."/>
            <person name="Lipzen A."/>
            <person name="Maire R."/>
            <person name="Meier B."/>
            <person name="Mihaltcheva S."/>
            <person name="Molinier V."/>
            <person name="Murat C."/>
            <person name="Poggeler S."/>
            <person name="Quandt C.A."/>
            <person name="Sperisen C."/>
            <person name="Tritt A."/>
            <person name="Tisserant E."/>
            <person name="Crous P.W."/>
            <person name="Henrissat B."/>
            <person name="Nehls U."/>
            <person name="Egli S."/>
            <person name="Spatafora J.W."/>
            <person name="Grigoriev I.V."/>
            <person name="Martin F.M."/>
        </authorList>
    </citation>
    <scope>NUCLEOTIDE SEQUENCE [LARGE SCALE GENOMIC DNA]</scope>
    <source>
        <strain evidence="7 8">CBS 459.81</strain>
    </source>
</reference>
<dbReference type="PIRSF" id="PIRSF029764">
    <property type="entry name" value="RSM25"/>
    <property type="match status" value="1"/>
</dbReference>
<gene>
    <name evidence="7" type="ORF">K432DRAFT_357931</name>
</gene>
<evidence type="ECO:0000313" key="7">
    <source>
        <dbReference type="EMBL" id="OCK77805.1"/>
    </source>
</evidence>
<accession>A0A8E2E5V0</accession>
<name>A0A8E2E5V0_9PEZI</name>
<evidence type="ECO:0000256" key="1">
    <source>
        <dbReference type="ARBA" id="ARBA00004173"/>
    </source>
</evidence>
<dbReference type="EMBL" id="KV745099">
    <property type="protein sequence ID" value="OCK77805.1"/>
    <property type="molecule type" value="Genomic_DNA"/>
</dbReference>
<keyword evidence="8" id="KW-1185">Reference proteome</keyword>
<proteinExistence type="inferred from homology"/>
<evidence type="ECO:0000256" key="4">
    <source>
        <dbReference type="ARBA" id="ARBA00023128"/>
    </source>
</evidence>
<dbReference type="AlphaFoldDB" id="A0A8E2E5V0"/>
<evidence type="ECO:0000256" key="6">
    <source>
        <dbReference type="PIRNR" id="PIRNR029764"/>
    </source>
</evidence>
<protein>
    <recommendedName>
        <fullName evidence="6">37S ribosomal protein S25, mitochondrial</fullName>
    </recommendedName>
</protein>
<evidence type="ECO:0000256" key="2">
    <source>
        <dbReference type="ARBA" id="ARBA00009864"/>
    </source>
</evidence>
<evidence type="ECO:0000313" key="8">
    <source>
        <dbReference type="Proteomes" id="UP000250266"/>
    </source>
</evidence>